<keyword evidence="2" id="KW-1185">Reference proteome</keyword>
<accession>A0AAN9JJR6</accession>
<comment type="caution">
    <text evidence="1">The sequence shown here is derived from an EMBL/GenBank/DDBJ whole genome shotgun (WGS) entry which is preliminary data.</text>
</comment>
<sequence>MAPKDLCLYPDEVIVTDGSREFAEYTTLRSWVRQWLNYVKWYYMVAVSPGVTIQDLLDAPFVNRKWQVESTDSQLVRFGLVWKLTPYARANLAYRSCKPIVPFGLTPEGALLWGPYIKDLIRVLIKLAKPVSVRSIKWRGTKRTFRSSPTSRVLLPPPGGHSQRSYSCQSPYLGRLGQSVEGAGKRRIFAIGNWLNQRNGRFVSLNPATGLAPSDIRSMVRSLVICLTHASEVRGAAKVNAQLQL</sequence>
<name>A0AAN9JJR6_CANGL</name>
<gene>
    <name evidence="1" type="ORF">VNO77_46301</name>
</gene>
<dbReference type="AlphaFoldDB" id="A0AAN9JJR6"/>
<protein>
    <submittedName>
        <fullName evidence="1">Uncharacterized protein</fullName>
    </submittedName>
</protein>
<evidence type="ECO:0000313" key="1">
    <source>
        <dbReference type="EMBL" id="KAK7298978.1"/>
    </source>
</evidence>
<dbReference type="Proteomes" id="UP001367508">
    <property type="component" value="Unassembled WGS sequence"/>
</dbReference>
<evidence type="ECO:0000313" key="2">
    <source>
        <dbReference type="Proteomes" id="UP001367508"/>
    </source>
</evidence>
<proteinExistence type="predicted"/>
<organism evidence="1 2">
    <name type="scientific">Canavalia gladiata</name>
    <name type="common">Sword bean</name>
    <name type="synonym">Dolichos gladiatus</name>
    <dbReference type="NCBI Taxonomy" id="3824"/>
    <lineage>
        <taxon>Eukaryota</taxon>
        <taxon>Viridiplantae</taxon>
        <taxon>Streptophyta</taxon>
        <taxon>Embryophyta</taxon>
        <taxon>Tracheophyta</taxon>
        <taxon>Spermatophyta</taxon>
        <taxon>Magnoliopsida</taxon>
        <taxon>eudicotyledons</taxon>
        <taxon>Gunneridae</taxon>
        <taxon>Pentapetalae</taxon>
        <taxon>rosids</taxon>
        <taxon>fabids</taxon>
        <taxon>Fabales</taxon>
        <taxon>Fabaceae</taxon>
        <taxon>Papilionoideae</taxon>
        <taxon>50 kb inversion clade</taxon>
        <taxon>NPAAA clade</taxon>
        <taxon>indigoferoid/millettioid clade</taxon>
        <taxon>Phaseoleae</taxon>
        <taxon>Canavalia</taxon>
    </lineage>
</organism>
<dbReference type="EMBL" id="JAYMYQ010000023">
    <property type="protein sequence ID" value="KAK7298978.1"/>
    <property type="molecule type" value="Genomic_DNA"/>
</dbReference>
<reference evidence="1 2" key="1">
    <citation type="submission" date="2024-01" db="EMBL/GenBank/DDBJ databases">
        <title>The genomes of 5 underutilized Papilionoideae crops provide insights into root nodulation and disease resistanc.</title>
        <authorList>
            <person name="Jiang F."/>
        </authorList>
    </citation>
    <scope>NUCLEOTIDE SEQUENCE [LARGE SCALE GENOMIC DNA]</scope>
    <source>
        <strain evidence="1">LVBAO_FW01</strain>
        <tissue evidence="1">Leaves</tissue>
    </source>
</reference>